<dbReference type="RefSeq" id="WP_109015787.1">
    <property type="nucleotide sequence ID" value="NZ_BDOQ01000008.1"/>
</dbReference>
<keyword evidence="2" id="KW-1185">Reference proteome</keyword>
<protein>
    <submittedName>
        <fullName evidence="1">O-succinylhomoserine sulfhydrylase</fullName>
    </submittedName>
</protein>
<evidence type="ECO:0000313" key="2">
    <source>
        <dbReference type="Proteomes" id="UP000245081"/>
    </source>
</evidence>
<dbReference type="Proteomes" id="UP000245081">
    <property type="component" value="Unassembled WGS sequence"/>
</dbReference>
<organism evidence="1 2">
    <name type="scientific">Novimethylophilus kurashikiensis</name>
    <dbReference type="NCBI Taxonomy" id="1825523"/>
    <lineage>
        <taxon>Bacteria</taxon>
        <taxon>Pseudomonadati</taxon>
        <taxon>Pseudomonadota</taxon>
        <taxon>Betaproteobacteria</taxon>
        <taxon>Nitrosomonadales</taxon>
        <taxon>Methylophilaceae</taxon>
        <taxon>Novimethylophilus</taxon>
    </lineage>
</organism>
<evidence type="ECO:0000313" key="1">
    <source>
        <dbReference type="EMBL" id="GBG14595.1"/>
    </source>
</evidence>
<reference evidence="1 2" key="1">
    <citation type="journal article" date="2018" name="Environ. Microbiol.">
        <title>Isolation and genomic characterization of Novimethylophilus kurashikiensis gen. nov. sp. nov., a new lanthanide-dependent methylotrophic species of Methylophilaceae.</title>
        <authorList>
            <person name="Lv H."/>
            <person name="Sahin N."/>
            <person name="Tani A."/>
        </authorList>
    </citation>
    <scope>NUCLEOTIDE SEQUENCE [LARGE SCALE GENOMIC DNA]</scope>
    <source>
        <strain evidence="1 2">La2-4</strain>
    </source>
</reference>
<sequence>MQGDCVMAQDALDARMKAAGMTPLSEMLKHIPVGGFLANAGVTDLESFEAWLKMRREEMLRMQATMELESKQGDELYEWVLSHAAVFTEVLCNFQKAMGRSPTEL</sequence>
<dbReference type="OrthoDB" id="8445504at2"/>
<dbReference type="AlphaFoldDB" id="A0A2R5F982"/>
<name>A0A2R5F982_9PROT</name>
<accession>A0A2R5F982</accession>
<proteinExistence type="predicted"/>
<comment type="caution">
    <text evidence="1">The sequence shown here is derived from an EMBL/GenBank/DDBJ whole genome shotgun (WGS) entry which is preliminary data.</text>
</comment>
<dbReference type="EMBL" id="BDOQ01000008">
    <property type="protein sequence ID" value="GBG14595.1"/>
    <property type="molecule type" value="Genomic_DNA"/>
</dbReference>
<gene>
    <name evidence="1" type="ORF">NMK_2194</name>
</gene>